<dbReference type="InterPro" id="IPR011989">
    <property type="entry name" value="ARM-like"/>
</dbReference>
<evidence type="ECO:0000313" key="1">
    <source>
        <dbReference type="EMBL" id="MFD0855104.1"/>
    </source>
</evidence>
<comment type="caution">
    <text evidence="1">The sequence shown here is derived from an EMBL/GenBank/DDBJ whole genome shotgun (WGS) entry which is preliminary data.</text>
</comment>
<accession>A0ABW3CKM6</accession>
<reference evidence="2" key="1">
    <citation type="journal article" date="2019" name="Int. J. Syst. Evol. Microbiol.">
        <title>The Global Catalogue of Microorganisms (GCM) 10K type strain sequencing project: providing services to taxonomists for standard genome sequencing and annotation.</title>
        <authorList>
            <consortium name="The Broad Institute Genomics Platform"/>
            <consortium name="The Broad Institute Genome Sequencing Center for Infectious Disease"/>
            <person name="Wu L."/>
            <person name="Ma J."/>
        </authorList>
    </citation>
    <scope>NUCLEOTIDE SEQUENCE [LARGE SCALE GENOMIC DNA]</scope>
    <source>
        <strain evidence="2">JCM 31696</strain>
    </source>
</reference>
<dbReference type="Proteomes" id="UP001597083">
    <property type="component" value="Unassembled WGS sequence"/>
</dbReference>
<proteinExistence type="predicted"/>
<name>A0ABW3CKM6_9ACTN</name>
<protein>
    <submittedName>
        <fullName evidence="1">HEAT repeat domain-containing protein</fullName>
    </submittedName>
</protein>
<gene>
    <name evidence="1" type="ORF">ACFQ07_22880</name>
</gene>
<dbReference type="Gene3D" id="1.25.10.10">
    <property type="entry name" value="Leucine-rich Repeat Variant"/>
    <property type="match status" value="1"/>
</dbReference>
<organism evidence="1 2">
    <name type="scientific">Actinomadura adrarensis</name>
    <dbReference type="NCBI Taxonomy" id="1819600"/>
    <lineage>
        <taxon>Bacteria</taxon>
        <taxon>Bacillati</taxon>
        <taxon>Actinomycetota</taxon>
        <taxon>Actinomycetes</taxon>
        <taxon>Streptosporangiales</taxon>
        <taxon>Thermomonosporaceae</taxon>
        <taxon>Actinomadura</taxon>
    </lineage>
</organism>
<dbReference type="EMBL" id="JBHTIR010003376">
    <property type="protein sequence ID" value="MFD0855104.1"/>
    <property type="molecule type" value="Genomic_DNA"/>
</dbReference>
<feature type="non-terminal residue" evidence="1">
    <location>
        <position position="308"/>
    </location>
</feature>
<dbReference type="InterPro" id="IPR016024">
    <property type="entry name" value="ARM-type_fold"/>
</dbReference>
<dbReference type="SUPFAM" id="SSF48371">
    <property type="entry name" value="ARM repeat"/>
    <property type="match status" value="1"/>
</dbReference>
<keyword evidence="2" id="KW-1185">Reference proteome</keyword>
<evidence type="ECO:0000313" key="2">
    <source>
        <dbReference type="Proteomes" id="UP001597083"/>
    </source>
</evidence>
<sequence>MADETQTVDSRLAAVRSLGHLPGTLDELAVHAGRQGDVLSDAALEALSRSEEPVRALSLLLTHGRGLASPVAVAAMGRCCAVVPPSRLGPLLEQALTGPASKVTVRKQAVRLLERHRPPGAVDVLLRAWRNPDLHKDVRIAVAVALRQLPGSPEARESLAEVADRFASGEMLRALFQPSPWDFAPEHRPGYAALVRRLLAVARAPGVRYRGIKAFGMWVHCYQGGVTDIVAAVADPSDPSGAEQLPLFLAFMHAEIVHDEVVEVAERLVLAGPNTEARRRLSRIARDLPGHGASERGHDLAERLARLL</sequence>
<dbReference type="Pfam" id="PF13646">
    <property type="entry name" value="HEAT_2"/>
    <property type="match status" value="1"/>
</dbReference>